<dbReference type="RefSeq" id="WP_132030380.1">
    <property type="nucleotide sequence ID" value="NZ_SMAI01000002.1"/>
</dbReference>
<keyword evidence="4" id="KW-1185">Reference proteome</keyword>
<feature type="transmembrane region" description="Helical" evidence="1">
    <location>
        <begin position="12"/>
        <end position="27"/>
    </location>
</feature>
<keyword evidence="1" id="KW-0472">Membrane</keyword>
<comment type="caution">
    <text evidence="3">The sequence shown here is derived from an EMBL/GenBank/DDBJ whole genome shotgun (WGS) entry which is preliminary data.</text>
</comment>
<gene>
    <name evidence="3" type="ORF">EDC64_102397</name>
</gene>
<feature type="domain" description="Inner membrane protein YgaP-like transmembrane" evidence="2">
    <location>
        <begin position="1"/>
        <end position="62"/>
    </location>
</feature>
<name>A0A4R3M2I8_9HYPH</name>
<evidence type="ECO:0000259" key="2">
    <source>
        <dbReference type="Pfam" id="PF11127"/>
    </source>
</evidence>
<dbReference type="AlphaFoldDB" id="A0A4R3M2I8"/>
<dbReference type="InterPro" id="IPR021309">
    <property type="entry name" value="YgaP-like_TM"/>
</dbReference>
<dbReference type="OrthoDB" id="9804804at2"/>
<dbReference type="EMBL" id="SMAI01000002">
    <property type="protein sequence ID" value="TCT06916.1"/>
    <property type="molecule type" value="Genomic_DNA"/>
</dbReference>
<keyword evidence="1" id="KW-0812">Transmembrane</keyword>
<organism evidence="3 4">
    <name type="scientific">Aquabacter spiritensis</name>
    <dbReference type="NCBI Taxonomy" id="933073"/>
    <lineage>
        <taxon>Bacteria</taxon>
        <taxon>Pseudomonadati</taxon>
        <taxon>Pseudomonadota</taxon>
        <taxon>Alphaproteobacteria</taxon>
        <taxon>Hyphomicrobiales</taxon>
        <taxon>Xanthobacteraceae</taxon>
        <taxon>Aquabacter</taxon>
    </lineage>
</organism>
<proteinExistence type="predicted"/>
<evidence type="ECO:0000256" key="1">
    <source>
        <dbReference type="SAM" id="Phobius"/>
    </source>
</evidence>
<accession>A0A4R3M2I8</accession>
<dbReference type="Proteomes" id="UP000294664">
    <property type="component" value="Unassembled WGS sequence"/>
</dbReference>
<evidence type="ECO:0000313" key="3">
    <source>
        <dbReference type="EMBL" id="TCT06916.1"/>
    </source>
</evidence>
<dbReference type="Pfam" id="PF11127">
    <property type="entry name" value="YgaP-like_TM"/>
    <property type="match status" value="1"/>
</dbReference>
<keyword evidence="1" id="KW-1133">Transmembrane helix</keyword>
<feature type="transmembrane region" description="Helical" evidence="1">
    <location>
        <begin position="33"/>
        <end position="56"/>
    </location>
</feature>
<protein>
    <submittedName>
        <fullName evidence="3">DUF2892 family protein</fullName>
    </submittedName>
</protein>
<reference evidence="3 4" key="1">
    <citation type="submission" date="2019-03" db="EMBL/GenBank/DDBJ databases">
        <title>Genomic Encyclopedia of Type Strains, Phase IV (KMG-IV): sequencing the most valuable type-strain genomes for metagenomic binning, comparative biology and taxonomic classification.</title>
        <authorList>
            <person name="Goeker M."/>
        </authorList>
    </citation>
    <scope>NUCLEOTIDE SEQUENCE [LARGE SCALE GENOMIC DNA]</scope>
    <source>
        <strain evidence="3 4">DSM 9035</strain>
    </source>
</reference>
<evidence type="ECO:0000313" key="4">
    <source>
        <dbReference type="Proteomes" id="UP000294664"/>
    </source>
</evidence>
<sequence length="74" mass="7434">MTSNVGGVDRASRIVVGLAILSLTLFLEGEVRWFGLLGLIPLATGILATCPAYSLLGISTCASGSPASGRGGRA</sequence>